<dbReference type="PANTHER" id="PTHR14744:SF15">
    <property type="entry name" value="N-ALPHA-ACETYLTRANSFERASE 60"/>
    <property type="match status" value="1"/>
</dbReference>
<protein>
    <recommendedName>
        <fullName evidence="1">histone acetyltransferase</fullName>
        <ecNumber evidence="1">2.3.1.48</ecNumber>
    </recommendedName>
</protein>
<keyword evidence="3" id="KW-0156">Chromatin regulator</keyword>
<proteinExistence type="predicted"/>
<evidence type="ECO:0000256" key="5">
    <source>
        <dbReference type="SAM" id="Phobius"/>
    </source>
</evidence>
<dbReference type="InterPro" id="IPR045141">
    <property type="entry name" value="NAA60-like"/>
</dbReference>
<gene>
    <name evidence="6" type="ORF">TraAM80_01027</name>
</gene>
<dbReference type="VEuPathDB" id="TriTrypDB:TRSC58_05318"/>
<dbReference type="GO" id="GO:0004402">
    <property type="term" value="F:histone acetyltransferase activity"/>
    <property type="evidence" value="ECO:0007669"/>
    <property type="project" value="TreeGrafter"/>
</dbReference>
<evidence type="ECO:0000313" key="6">
    <source>
        <dbReference type="EMBL" id="RNF11239.1"/>
    </source>
</evidence>
<comment type="caution">
    <text evidence="6">The sequence shown here is derived from an EMBL/GenBank/DDBJ whole genome shotgun (WGS) entry which is preliminary data.</text>
</comment>
<keyword evidence="4 6" id="KW-0012">Acyltransferase</keyword>
<keyword evidence="2 6" id="KW-0808">Transferase</keyword>
<dbReference type="GO" id="GO:0004596">
    <property type="term" value="F:protein-N-terminal amino-acid acetyltransferase activity"/>
    <property type="evidence" value="ECO:0007669"/>
    <property type="project" value="InterPro"/>
</dbReference>
<organism evidence="6 7">
    <name type="scientific">Trypanosoma rangeli</name>
    <dbReference type="NCBI Taxonomy" id="5698"/>
    <lineage>
        <taxon>Eukaryota</taxon>
        <taxon>Discoba</taxon>
        <taxon>Euglenozoa</taxon>
        <taxon>Kinetoplastea</taxon>
        <taxon>Metakinetoplastina</taxon>
        <taxon>Trypanosomatida</taxon>
        <taxon>Trypanosomatidae</taxon>
        <taxon>Trypanosoma</taxon>
        <taxon>Herpetosoma</taxon>
    </lineage>
</organism>
<dbReference type="Gene3D" id="3.40.630.30">
    <property type="match status" value="1"/>
</dbReference>
<dbReference type="PANTHER" id="PTHR14744">
    <property type="entry name" value="N-ALPHA-ACETYLTRANSFERASE 60"/>
    <property type="match status" value="1"/>
</dbReference>
<dbReference type="Proteomes" id="UP000283634">
    <property type="component" value="Unassembled WGS sequence"/>
</dbReference>
<accession>A0A422P0M2</accession>
<keyword evidence="5" id="KW-0812">Transmembrane</keyword>
<dbReference type="CDD" id="cd04301">
    <property type="entry name" value="NAT_SF"/>
    <property type="match status" value="1"/>
</dbReference>
<name>A0A422P0M2_TRYRA</name>
<dbReference type="GO" id="GO:0000139">
    <property type="term" value="C:Golgi membrane"/>
    <property type="evidence" value="ECO:0007669"/>
    <property type="project" value="TreeGrafter"/>
</dbReference>
<dbReference type="InterPro" id="IPR016181">
    <property type="entry name" value="Acyl_CoA_acyltransferase"/>
</dbReference>
<dbReference type="RefSeq" id="XP_029242049.1">
    <property type="nucleotide sequence ID" value="XM_029378083.1"/>
</dbReference>
<dbReference type="EC" id="2.3.1.48" evidence="1"/>
<evidence type="ECO:0000256" key="1">
    <source>
        <dbReference type="ARBA" id="ARBA00013184"/>
    </source>
</evidence>
<dbReference type="OMA" id="TMASTCE"/>
<feature type="transmembrane region" description="Helical" evidence="5">
    <location>
        <begin position="383"/>
        <end position="407"/>
    </location>
</feature>
<dbReference type="OrthoDB" id="273747at2759"/>
<dbReference type="AlphaFoldDB" id="A0A422P0M2"/>
<evidence type="ECO:0000313" key="7">
    <source>
        <dbReference type="Proteomes" id="UP000283634"/>
    </source>
</evidence>
<dbReference type="GeneID" id="40324960"/>
<dbReference type="EMBL" id="MKGL01000020">
    <property type="protein sequence ID" value="RNF11239.1"/>
    <property type="molecule type" value="Genomic_DNA"/>
</dbReference>
<reference evidence="6 7" key="1">
    <citation type="journal article" date="2018" name="BMC Genomics">
        <title>Genomic comparison of Trypanosoma conorhini and Trypanosoma rangeli to Trypanosoma cruzi strains of high and low virulence.</title>
        <authorList>
            <person name="Bradwell K.R."/>
            <person name="Koparde V.N."/>
            <person name="Matveyev A.V."/>
            <person name="Serrano M.G."/>
            <person name="Alves J.M."/>
            <person name="Parikh H."/>
            <person name="Huang B."/>
            <person name="Lee V."/>
            <person name="Espinosa-Alvarez O."/>
            <person name="Ortiz P.A."/>
            <person name="Costa-Martins A.G."/>
            <person name="Teixeira M.M."/>
            <person name="Buck G.A."/>
        </authorList>
    </citation>
    <scope>NUCLEOTIDE SEQUENCE [LARGE SCALE GENOMIC DNA]</scope>
    <source>
        <strain evidence="6 7">AM80</strain>
    </source>
</reference>
<keyword evidence="5" id="KW-1133">Transmembrane helix</keyword>
<sequence>MSAPEIVALPARDGVSMKVKLRWGVREDDLPTLEGLHAAAFPVKYNDEYYKWLLSDSCLALIAFTTSKCITSLLGTAESDQSAEIEEDTENSYSDSDVNCDGPTSPYSVMVGFCIGQIAYGRRLDGVLVGSPTGYLGSFAVEKRVQRRGIGEVLLDRFLSYMLFSIPVPSHLFLDHLPPCPRSETLWGLGPTLTAVGAKLSQWWFGKERSGIKDTTETALKYTKSSDAISPTASTHGSGDQVGLGEVWLHCLASDTNLLKFYVKRGFTCVFLAKHFYFFDDVYHHGMLLVYRRDAPSTVRYDSSSTCATAPALANAVNHTSLIATGPVNGLKLRRCQAASLERPEEDDLGVVNIEIPLGTDISSLRREWNSEWRKDFMQPCKWHSLSGIAVLVLGAAALIFCVALIVTCEL</sequence>
<dbReference type="SUPFAM" id="SSF55729">
    <property type="entry name" value="Acyl-CoA N-acyltransferases (Nat)"/>
    <property type="match status" value="1"/>
</dbReference>
<evidence type="ECO:0000256" key="4">
    <source>
        <dbReference type="ARBA" id="ARBA00023315"/>
    </source>
</evidence>
<evidence type="ECO:0000256" key="3">
    <source>
        <dbReference type="ARBA" id="ARBA00022853"/>
    </source>
</evidence>
<keyword evidence="7" id="KW-1185">Reference proteome</keyword>
<evidence type="ECO:0000256" key="2">
    <source>
        <dbReference type="ARBA" id="ARBA00022679"/>
    </source>
</evidence>
<keyword evidence="5" id="KW-0472">Membrane</keyword>